<dbReference type="NCBIfam" id="TIGR00778">
    <property type="entry name" value="ahpD_dom"/>
    <property type="match status" value="1"/>
</dbReference>
<dbReference type="Proteomes" id="UP000823123">
    <property type="component" value="Unassembled WGS sequence"/>
</dbReference>
<dbReference type="InterPro" id="IPR004675">
    <property type="entry name" value="AhpD_core"/>
</dbReference>
<proteinExistence type="predicted"/>
<dbReference type="InterPro" id="IPR026445">
    <property type="entry name" value="AlkhydPrxdase/COmuclacdeCOase"/>
</dbReference>
<protein>
    <submittedName>
        <fullName evidence="2">Carboxymuconolactone decarboxylase family protein</fullName>
    </submittedName>
</protein>
<name>A0ABS1C9L6_9FIRM</name>
<dbReference type="Gene3D" id="1.20.1290.10">
    <property type="entry name" value="AhpD-like"/>
    <property type="match status" value="1"/>
</dbReference>
<comment type="caution">
    <text evidence="2">The sequence shown here is derived from an EMBL/GenBank/DDBJ whole genome shotgun (WGS) entry which is preliminary data.</text>
</comment>
<dbReference type="SUPFAM" id="SSF69118">
    <property type="entry name" value="AhpD-like"/>
    <property type="match status" value="1"/>
</dbReference>
<dbReference type="EMBL" id="JACVDA010000010">
    <property type="protein sequence ID" value="MBK1468574.1"/>
    <property type="molecule type" value="Genomic_DNA"/>
</dbReference>
<accession>A0ABS1C9L6</accession>
<dbReference type="RefSeq" id="WP_068475023.1">
    <property type="nucleotide sequence ID" value="NZ_JACVDA010000010.1"/>
</dbReference>
<feature type="domain" description="Carboxymuconolactone decarboxylase-like" evidence="1">
    <location>
        <begin position="30"/>
        <end position="99"/>
    </location>
</feature>
<reference evidence="2 3" key="1">
    <citation type="submission" date="2020-09" db="EMBL/GenBank/DDBJ databases">
        <title>Parvimonas S3374 sp. nov.</title>
        <authorList>
            <person name="Buhl M."/>
        </authorList>
    </citation>
    <scope>NUCLEOTIDE SEQUENCE [LARGE SCALE GENOMIC DNA]</scope>
    <source>
        <strain evidence="2 3">S3374</strain>
    </source>
</reference>
<evidence type="ECO:0000259" key="1">
    <source>
        <dbReference type="Pfam" id="PF02627"/>
    </source>
</evidence>
<dbReference type="InterPro" id="IPR029032">
    <property type="entry name" value="AhpD-like"/>
</dbReference>
<gene>
    <name evidence="2" type="ORF">IBJ83_04485</name>
</gene>
<keyword evidence="3" id="KW-1185">Reference proteome</keyword>
<sequence>MNNNYFEKKDLGNFANGVLGEEAKKLWDEFLKYYGDSTSDGALTKREKALCALAVAFATRCPYCIDAYTQTLISMGVTEEQLTEVLHVASSMQAGITLVNGFTMKNTVSEIKL</sequence>
<dbReference type="InterPro" id="IPR003779">
    <property type="entry name" value="CMD-like"/>
</dbReference>
<dbReference type="Pfam" id="PF02627">
    <property type="entry name" value="CMD"/>
    <property type="match status" value="1"/>
</dbReference>
<organism evidence="2 3">
    <name type="scientific">Parvimonas parva</name>
    <dbReference type="NCBI Taxonomy" id="2769485"/>
    <lineage>
        <taxon>Bacteria</taxon>
        <taxon>Bacillati</taxon>
        <taxon>Bacillota</taxon>
        <taxon>Tissierellia</taxon>
        <taxon>Tissierellales</taxon>
        <taxon>Peptoniphilaceae</taxon>
        <taxon>Parvimonas</taxon>
    </lineage>
</organism>
<evidence type="ECO:0000313" key="2">
    <source>
        <dbReference type="EMBL" id="MBK1468574.1"/>
    </source>
</evidence>
<evidence type="ECO:0000313" key="3">
    <source>
        <dbReference type="Proteomes" id="UP000823123"/>
    </source>
</evidence>
<dbReference type="PANTHER" id="PTHR33930:SF2">
    <property type="entry name" value="BLR3452 PROTEIN"/>
    <property type="match status" value="1"/>
</dbReference>
<dbReference type="NCBIfam" id="TIGR04169">
    <property type="entry name" value="perox_w_seleSAM"/>
    <property type="match status" value="1"/>
</dbReference>
<dbReference type="PANTHER" id="PTHR33930">
    <property type="entry name" value="ALKYL HYDROPEROXIDE REDUCTASE AHPD"/>
    <property type="match status" value="1"/>
</dbReference>